<keyword evidence="1" id="KW-0472">Membrane</keyword>
<feature type="transmembrane region" description="Helical" evidence="1">
    <location>
        <begin position="65"/>
        <end position="85"/>
    </location>
</feature>
<feature type="transmembrane region" description="Helical" evidence="1">
    <location>
        <begin position="97"/>
        <end position="118"/>
    </location>
</feature>
<gene>
    <name evidence="2" type="ORF">SAMN05421844_104491</name>
</gene>
<evidence type="ECO:0000313" key="3">
    <source>
        <dbReference type="Proteomes" id="UP000199468"/>
    </source>
</evidence>
<evidence type="ECO:0000313" key="2">
    <source>
        <dbReference type="EMBL" id="SDG61343.1"/>
    </source>
</evidence>
<proteinExistence type="predicted"/>
<evidence type="ECO:0000256" key="1">
    <source>
        <dbReference type="SAM" id="Phobius"/>
    </source>
</evidence>
<feature type="transmembrane region" description="Helical" evidence="1">
    <location>
        <begin position="36"/>
        <end position="58"/>
    </location>
</feature>
<accession>A0ABY0P0X2</accession>
<comment type="caution">
    <text evidence="2">The sequence shown here is derived from an EMBL/GenBank/DDBJ whole genome shotgun (WGS) entry which is preliminary data.</text>
</comment>
<organism evidence="2 3">
    <name type="scientific">Bosea robiniae</name>
    <dbReference type="NCBI Taxonomy" id="1036780"/>
    <lineage>
        <taxon>Bacteria</taxon>
        <taxon>Pseudomonadati</taxon>
        <taxon>Pseudomonadota</taxon>
        <taxon>Alphaproteobacteria</taxon>
        <taxon>Hyphomicrobiales</taxon>
        <taxon>Boseaceae</taxon>
        <taxon>Bosea</taxon>
    </lineage>
</organism>
<dbReference type="EMBL" id="FNBZ01000004">
    <property type="protein sequence ID" value="SDG61343.1"/>
    <property type="molecule type" value="Genomic_DNA"/>
</dbReference>
<dbReference type="RefSeq" id="WP_091857616.1">
    <property type="nucleotide sequence ID" value="NZ_FNBZ01000004.1"/>
</dbReference>
<reference evidence="2 3" key="1">
    <citation type="submission" date="2016-10" db="EMBL/GenBank/DDBJ databases">
        <authorList>
            <person name="Varghese N."/>
            <person name="Submissions S."/>
        </authorList>
    </citation>
    <scope>NUCLEOTIDE SEQUENCE [LARGE SCALE GENOMIC DNA]</scope>
    <source>
        <strain evidence="2 3">DSM 26672</strain>
    </source>
</reference>
<keyword evidence="1" id="KW-0812">Transmembrane</keyword>
<dbReference type="Proteomes" id="UP000199468">
    <property type="component" value="Unassembled WGS sequence"/>
</dbReference>
<sequence>MTDHTKLALILLAETLLFAVASLAHAGVLISGFEHRHAMIAEGVFGAVLGLGLLMVLIWPARGPIIALAAQGFALLGTLVGAFTIAVGVGPQTRGDAAFHVVLLLVLLVGSLAAWASWRR</sequence>
<keyword evidence="1" id="KW-1133">Transmembrane helix</keyword>
<protein>
    <submittedName>
        <fullName evidence="2">Uncharacterized protein</fullName>
    </submittedName>
</protein>
<name>A0ABY0P0X2_9HYPH</name>
<keyword evidence="3" id="KW-1185">Reference proteome</keyword>